<name>U5QEW8_GLOK1</name>
<keyword evidence="2" id="KW-1185">Reference proteome</keyword>
<dbReference type="HOGENOM" id="CLU_2355727_0_0_3"/>
<protein>
    <submittedName>
        <fullName evidence="1">Uncharacterized protein</fullName>
    </submittedName>
</protein>
<proteinExistence type="predicted"/>
<evidence type="ECO:0000313" key="2">
    <source>
        <dbReference type="Proteomes" id="UP000017396"/>
    </source>
</evidence>
<reference evidence="1 2" key="1">
    <citation type="journal article" date="2013" name="PLoS ONE">
        <title>Cultivation and Complete Genome Sequencing of Gloeobacter kilaueensis sp. nov., from a Lava Cave in Kilauea Caldera, Hawai'i.</title>
        <authorList>
            <person name="Saw J.H."/>
            <person name="Schatz M."/>
            <person name="Brown M.V."/>
            <person name="Kunkel D.D."/>
            <person name="Foster J.S."/>
            <person name="Shick H."/>
            <person name="Christensen S."/>
            <person name="Hou S."/>
            <person name="Wan X."/>
            <person name="Donachie S.P."/>
        </authorList>
    </citation>
    <scope>NUCLEOTIDE SEQUENCE [LARGE SCALE GENOMIC DNA]</scope>
    <source>
        <strain evidence="2">JS</strain>
    </source>
</reference>
<gene>
    <name evidence="1" type="ORF">GKIL_1256</name>
</gene>
<dbReference type="Proteomes" id="UP000017396">
    <property type="component" value="Chromosome"/>
</dbReference>
<accession>U5QEW8</accession>
<evidence type="ECO:0000313" key="1">
    <source>
        <dbReference type="EMBL" id="AGY57502.1"/>
    </source>
</evidence>
<sequence>MGSKVQMIALDNLSLELLKKIQQQRIPTLFAPEKGDLAGFQAKAERLVFLADVGFIELAFPPSYDSKTGGRYIDGIAVRNITPRGARAIAEVAAAP</sequence>
<dbReference type="AlphaFoldDB" id="U5QEW8"/>
<dbReference type="KEGG" id="glj:GKIL_1256"/>
<organism evidence="1 2">
    <name type="scientific">Gloeobacter kilaueensis (strain ATCC BAA-2537 / CCAP 1431/1 / ULC 316 / JS1)</name>
    <dbReference type="NCBI Taxonomy" id="1183438"/>
    <lineage>
        <taxon>Bacteria</taxon>
        <taxon>Bacillati</taxon>
        <taxon>Cyanobacteriota</taxon>
        <taxon>Cyanophyceae</taxon>
        <taxon>Gloeobacterales</taxon>
        <taxon>Gloeobacteraceae</taxon>
        <taxon>Gloeobacter</taxon>
    </lineage>
</organism>
<dbReference type="EMBL" id="CP003587">
    <property type="protein sequence ID" value="AGY57502.1"/>
    <property type="molecule type" value="Genomic_DNA"/>
</dbReference>